<dbReference type="AlphaFoldDB" id="A0AAX4KX54"/>
<feature type="coiled-coil region" evidence="1">
    <location>
        <begin position="6"/>
        <end position="62"/>
    </location>
</feature>
<name>A0AAX4KX54_9CREN</name>
<keyword evidence="1" id="KW-0175">Coiled coil</keyword>
<proteinExistence type="predicted"/>
<organism evidence="2 3">
    <name type="scientific">Sulfolobus tengchongensis</name>
    <dbReference type="NCBI Taxonomy" id="207809"/>
    <lineage>
        <taxon>Archaea</taxon>
        <taxon>Thermoproteota</taxon>
        <taxon>Thermoprotei</taxon>
        <taxon>Sulfolobales</taxon>
        <taxon>Sulfolobaceae</taxon>
        <taxon>Sulfolobus</taxon>
    </lineage>
</organism>
<protein>
    <submittedName>
        <fullName evidence="2">VapB-type antitoxin</fullName>
    </submittedName>
</protein>
<gene>
    <name evidence="2" type="ORF">V6M85_07965</name>
</gene>
<dbReference type="Proteomes" id="UP001432202">
    <property type="component" value="Chromosome"/>
</dbReference>
<dbReference type="EMBL" id="CP146016">
    <property type="protein sequence ID" value="WWQ59435.1"/>
    <property type="molecule type" value="Genomic_DNA"/>
</dbReference>
<sequence>MVHTTISVSEDVKKELERLKRKMEVELGRTLSWDDFFSELIKERTEKEKKDKKLILSDEEAEILLRLTEEGRRSWRRNA</sequence>
<dbReference type="GeneID" id="89336695"/>
<evidence type="ECO:0000313" key="2">
    <source>
        <dbReference type="EMBL" id="WWQ59435.1"/>
    </source>
</evidence>
<reference evidence="2 3" key="1">
    <citation type="submission" date="2024-02" db="EMBL/GenBank/DDBJ databases">
        <title>STSV induces naive adaptation in Sulfolobus.</title>
        <authorList>
            <person name="Xiang X."/>
            <person name="Song M."/>
        </authorList>
    </citation>
    <scope>NUCLEOTIDE SEQUENCE [LARGE SCALE GENOMIC DNA]</scope>
    <source>
        <strain evidence="2 3">RT2</strain>
    </source>
</reference>
<evidence type="ECO:0000313" key="3">
    <source>
        <dbReference type="Proteomes" id="UP001432202"/>
    </source>
</evidence>
<accession>A0AAX4KX54</accession>
<keyword evidence="3" id="KW-1185">Reference proteome</keyword>
<evidence type="ECO:0000256" key="1">
    <source>
        <dbReference type="SAM" id="Coils"/>
    </source>
</evidence>
<dbReference type="RefSeq" id="WP_338598591.1">
    <property type="nucleotide sequence ID" value="NZ_CP146016.1"/>
</dbReference>